<evidence type="ECO:0000313" key="2">
    <source>
        <dbReference type="EMBL" id="PKY50497.1"/>
    </source>
</evidence>
<accession>A0A2I1GV28</accession>
<proteinExistence type="predicted"/>
<sequence length="50" mass="5716">MEVSSSLSSFLLIIFYSLVLPFSLFSFIHFALIFYLSLCIPITVDTKTHI</sequence>
<dbReference type="Proteomes" id="UP000234323">
    <property type="component" value="Unassembled WGS sequence"/>
</dbReference>
<keyword evidence="1" id="KW-0472">Membrane</keyword>
<protein>
    <submittedName>
        <fullName evidence="2">Uncharacterized protein</fullName>
    </submittedName>
</protein>
<feature type="transmembrane region" description="Helical" evidence="1">
    <location>
        <begin position="12"/>
        <end position="38"/>
    </location>
</feature>
<evidence type="ECO:0000313" key="3">
    <source>
        <dbReference type="Proteomes" id="UP000234323"/>
    </source>
</evidence>
<keyword evidence="1" id="KW-0812">Transmembrane</keyword>
<organism evidence="2 3">
    <name type="scientific">Rhizophagus irregularis</name>
    <dbReference type="NCBI Taxonomy" id="588596"/>
    <lineage>
        <taxon>Eukaryota</taxon>
        <taxon>Fungi</taxon>
        <taxon>Fungi incertae sedis</taxon>
        <taxon>Mucoromycota</taxon>
        <taxon>Glomeromycotina</taxon>
        <taxon>Glomeromycetes</taxon>
        <taxon>Glomerales</taxon>
        <taxon>Glomeraceae</taxon>
        <taxon>Rhizophagus</taxon>
    </lineage>
</organism>
<keyword evidence="3" id="KW-1185">Reference proteome</keyword>
<gene>
    <name evidence="2" type="ORF">RhiirA4_265470</name>
</gene>
<name>A0A2I1GV28_9GLOM</name>
<reference evidence="2 3" key="1">
    <citation type="submission" date="2015-10" db="EMBL/GenBank/DDBJ databases">
        <title>Genome analyses suggest a sexual origin of heterokaryosis in a supposedly ancient asexual fungus.</title>
        <authorList>
            <person name="Ropars J."/>
            <person name="Sedzielewska K."/>
            <person name="Noel J."/>
            <person name="Charron P."/>
            <person name="Farinelli L."/>
            <person name="Marton T."/>
            <person name="Kruger M."/>
            <person name="Pelin A."/>
            <person name="Brachmann A."/>
            <person name="Corradi N."/>
        </authorList>
    </citation>
    <scope>NUCLEOTIDE SEQUENCE [LARGE SCALE GENOMIC DNA]</scope>
    <source>
        <strain evidence="2 3">A4</strain>
    </source>
</reference>
<evidence type="ECO:0000256" key="1">
    <source>
        <dbReference type="SAM" id="Phobius"/>
    </source>
</evidence>
<dbReference type="AlphaFoldDB" id="A0A2I1GV28"/>
<comment type="caution">
    <text evidence="2">The sequence shown here is derived from an EMBL/GenBank/DDBJ whole genome shotgun (WGS) entry which is preliminary data.</text>
</comment>
<dbReference type="EMBL" id="LLXI01000883">
    <property type="protein sequence ID" value="PKY50497.1"/>
    <property type="molecule type" value="Genomic_DNA"/>
</dbReference>
<keyword evidence="1" id="KW-1133">Transmembrane helix</keyword>